<dbReference type="RefSeq" id="WP_083969735.1">
    <property type="nucleotide sequence ID" value="NZ_CBCSEB010000004.1"/>
</dbReference>
<evidence type="ECO:0000313" key="5">
    <source>
        <dbReference type="EMBL" id="RZS65347.1"/>
    </source>
</evidence>
<evidence type="ECO:0000256" key="2">
    <source>
        <dbReference type="ARBA" id="ARBA00022729"/>
    </source>
</evidence>
<feature type="domain" description="Leucine-binding protein" evidence="4">
    <location>
        <begin position="30"/>
        <end position="371"/>
    </location>
</feature>
<dbReference type="InterPro" id="IPR028082">
    <property type="entry name" value="Peripla_BP_I"/>
</dbReference>
<dbReference type="AlphaFoldDB" id="A0A4Q7MD55"/>
<gene>
    <name evidence="5" type="ORF">EV679_3136</name>
</gene>
<feature type="chain" id="PRO_5030098123" evidence="3">
    <location>
        <begin position="28"/>
        <end position="400"/>
    </location>
</feature>
<dbReference type="GeneID" id="99725376"/>
<evidence type="ECO:0000256" key="1">
    <source>
        <dbReference type="ARBA" id="ARBA00010062"/>
    </source>
</evidence>
<name>A0A4Q7MD55_9BURK</name>
<dbReference type="PANTHER" id="PTHR30483:SF6">
    <property type="entry name" value="PERIPLASMIC BINDING PROTEIN OF ABC TRANSPORTER FOR NATURAL AMINO ACIDS"/>
    <property type="match status" value="1"/>
</dbReference>
<comment type="caution">
    <text evidence="5">The sequence shown here is derived from an EMBL/GenBank/DDBJ whole genome shotgun (WGS) entry which is preliminary data.</text>
</comment>
<organism evidence="5 6">
    <name type="scientific">Kerstersia gyiorum</name>
    <dbReference type="NCBI Taxonomy" id="206506"/>
    <lineage>
        <taxon>Bacteria</taxon>
        <taxon>Pseudomonadati</taxon>
        <taxon>Pseudomonadota</taxon>
        <taxon>Betaproteobacteria</taxon>
        <taxon>Burkholderiales</taxon>
        <taxon>Alcaligenaceae</taxon>
        <taxon>Kerstersia</taxon>
    </lineage>
</organism>
<dbReference type="EMBL" id="SGWZ01000006">
    <property type="protein sequence ID" value="RZS65347.1"/>
    <property type="molecule type" value="Genomic_DNA"/>
</dbReference>
<keyword evidence="2 3" id="KW-0732">Signal</keyword>
<accession>A0A4Q7MD55</accession>
<reference evidence="5 6" key="1">
    <citation type="submission" date="2019-02" db="EMBL/GenBank/DDBJ databases">
        <title>Genomic Encyclopedia of Type Strains, Phase IV (KMG-IV): sequencing the most valuable type-strain genomes for metagenomic binning, comparative biology and taxonomic classification.</title>
        <authorList>
            <person name="Goeker M."/>
        </authorList>
    </citation>
    <scope>NUCLEOTIDE SEQUENCE [LARGE SCALE GENOMIC DNA]</scope>
    <source>
        <strain evidence="5 6">DSM 16618</strain>
    </source>
</reference>
<comment type="similarity">
    <text evidence="1">Belongs to the leucine-binding protein family.</text>
</comment>
<sequence length="400" mass="43286">MKMSKRTLIGAALLSCIGATFGLPAQAEEPLKIGMIASYSGPYADYGRQFDAGVELYLKEHGGKIAGRPVQIIRKDTAGAAPDLAKRYAQELVVRDKVQLLTGLDFSPNAYAVAPIATQAKVPVLVMNASSSAITNSSPYIARLSFTVQQVSDPMARWMLENGVKETMIVVADYASGTDAYTAFKNAFEAGGGKVLGEIRTPMSNPDFSAYVQRIKDAKPESVFFFFPSGVMPPAFLRVWKERGLSEAGIKLFATGEATDDSFLDATGDIAQDLITSHHYSYAHPSEKNQKFIRDFEENFGTSLRPNYFAATAYDAMAAYDLALAATGGDTDGTKVMDALAGLSFESPRGPIQIDPETRDIVQTVYIRKTDKVDGKLVNVEFDAYENVKDPAKADAAKGK</sequence>
<evidence type="ECO:0000256" key="3">
    <source>
        <dbReference type="SAM" id="SignalP"/>
    </source>
</evidence>
<dbReference type="PANTHER" id="PTHR30483">
    <property type="entry name" value="LEUCINE-SPECIFIC-BINDING PROTEIN"/>
    <property type="match status" value="1"/>
</dbReference>
<dbReference type="InterPro" id="IPR051010">
    <property type="entry name" value="BCAA_transport"/>
</dbReference>
<dbReference type="Proteomes" id="UP000292039">
    <property type="component" value="Unassembled WGS sequence"/>
</dbReference>
<dbReference type="SUPFAM" id="SSF53822">
    <property type="entry name" value="Periplasmic binding protein-like I"/>
    <property type="match status" value="1"/>
</dbReference>
<dbReference type="CDD" id="cd20013">
    <property type="entry name" value="PBP1_RPA0985_benzoate-like"/>
    <property type="match status" value="1"/>
</dbReference>
<evidence type="ECO:0000259" key="4">
    <source>
        <dbReference type="Pfam" id="PF13458"/>
    </source>
</evidence>
<dbReference type="InterPro" id="IPR028081">
    <property type="entry name" value="Leu-bd"/>
</dbReference>
<dbReference type="Pfam" id="PF13458">
    <property type="entry name" value="Peripla_BP_6"/>
    <property type="match status" value="1"/>
</dbReference>
<evidence type="ECO:0000313" key="6">
    <source>
        <dbReference type="Proteomes" id="UP000292039"/>
    </source>
</evidence>
<protein>
    <submittedName>
        <fullName evidence="5">Amino acid/amide ABC transporter substrate-binding protein (HAAT family)</fullName>
    </submittedName>
</protein>
<feature type="signal peptide" evidence="3">
    <location>
        <begin position="1"/>
        <end position="27"/>
    </location>
</feature>
<dbReference type="Gene3D" id="3.40.50.2300">
    <property type="match status" value="2"/>
</dbReference>
<proteinExistence type="inferred from homology"/>